<sequence length="205" mass="22441">MALRVAQLAARAPKRWHVVDASGESLGRMAVKVARLLSGKDKPTYHASQTPGDYVLVLNARHLALSDKKLDSKEYVWHTQYAGGLKKATMRTVFDAAPDDVVRKAVLGMLPKTKDRKRFNRSLFVFPDDVHPFADDIEAYKKEEAELEAATAHIPDHVTSLLSQADSNDKVKALLESVGSKVTSLPDDVIFIGDGSGNNSNNSSN</sequence>
<dbReference type="PANTHER" id="PTHR11545:SF2">
    <property type="entry name" value="LARGE RIBOSOMAL SUBUNIT PROTEIN UL13M"/>
    <property type="match status" value="1"/>
</dbReference>
<evidence type="ECO:0000256" key="1">
    <source>
        <dbReference type="ARBA" id="ARBA00006227"/>
    </source>
</evidence>
<dbReference type="GO" id="GO:0005762">
    <property type="term" value="C:mitochondrial large ribosomal subunit"/>
    <property type="evidence" value="ECO:0007669"/>
    <property type="project" value="TreeGrafter"/>
</dbReference>
<dbReference type="eggNOG" id="KOG3203">
    <property type="taxonomic scope" value="Eukaryota"/>
</dbReference>
<evidence type="ECO:0000256" key="2">
    <source>
        <dbReference type="ARBA" id="ARBA00022980"/>
    </source>
</evidence>
<organism evidence="5 6">
    <name type="scientific">Thecamonas trahens ATCC 50062</name>
    <dbReference type="NCBI Taxonomy" id="461836"/>
    <lineage>
        <taxon>Eukaryota</taxon>
        <taxon>Apusozoa</taxon>
        <taxon>Apusomonadida</taxon>
        <taxon>Apusomonadidae</taxon>
        <taxon>Thecamonas</taxon>
    </lineage>
</organism>
<keyword evidence="2 4" id="KW-0689">Ribosomal protein</keyword>
<dbReference type="AlphaFoldDB" id="A0A0L0DCB9"/>
<comment type="similarity">
    <text evidence="1 4">Belongs to the universal ribosomal protein uL13 family.</text>
</comment>
<dbReference type="HAMAP" id="MF_01366">
    <property type="entry name" value="Ribosomal_uL13"/>
    <property type="match status" value="1"/>
</dbReference>
<evidence type="ECO:0000313" key="5">
    <source>
        <dbReference type="EMBL" id="KNC49982.1"/>
    </source>
</evidence>
<dbReference type="NCBIfam" id="TIGR01066">
    <property type="entry name" value="rplM_bact"/>
    <property type="match status" value="1"/>
</dbReference>
<dbReference type="PROSITE" id="PS00783">
    <property type="entry name" value="RIBOSOMAL_L13"/>
    <property type="match status" value="1"/>
</dbReference>
<dbReference type="RefSeq" id="XP_013757151.1">
    <property type="nucleotide sequence ID" value="XM_013901697.1"/>
</dbReference>
<dbReference type="InterPro" id="IPR005822">
    <property type="entry name" value="Ribosomal_uL13"/>
</dbReference>
<dbReference type="InterPro" id="IPR023563">
    <property type="entry name" value="Ribosomal_uL13_CS"/>
</dbReference>
<gene>
    <name evidence="5" type="ORF">AMSG_05738</name>
</gene>
<dbReference type="Pfam" id="PF00572">
    <property type="entry name" value="Ribosomal_L13"/>
    <property type="match status" value="1"/>
</dbReference>
<accession>A0A0L0DCB9</accession>
<dbReference type="CDD" id="cd00392">
    <property type="entry name" value="Ribosomal_L13"/>
    <property type="match status" value="1"/>
</dbReference>
<dbReference type="GO" id="GO:0006412">
    <property type="term" value="P:translation"/>
    <property type="evidence" value="ECO:0007669"/>
    <property type="project" value="InterPro"/>
</dbReference>
<dbReference type="InterPro" id="IPR036899">
    <property type="entry name" value="Ribosomal_uL13_sf"/>
</dbReference>
<dbReference type="PANTHER" id="PTHR11545">
    <property type="entry name" value="RIBOSOMAL PROTEIN L13"/>
    <property type="match status" value="1"/>
</dbReference>
<dbReference type="Proteomes" id="UP000054408">
    <property type="component" value="Unassembled WGS sequence"/>
</dbReference>
<evidence type="ECO:0000313" key="6">
    <source>
        <dbReference type="Proteomes" id="UP000054408"/>
    </source>
</evidence>
<evidence type="ECO:0000256" key="3">
    <source>
        <dbReference type="ARBA" id="ARBA00023274"/>
    </source>
</evidence>
<dbReference type="OrthoDB" id="274622at2759"/>
<proteinExistence type="inferred from homology"/>
<reference evidence="5 6" key="1">
    <citation type="submission" date="2010-05" db="EMBL/GenBank/DDBJ databases">
        <title>The Genome Sequence of Thecamonas trahens ATCC 50062.</title>
        <authorList>
            <consortium name="The Broad Institute Genome Sequencing Platform"/>
            <person name="Russ C."/>
            <person name="Cuomo C."/>
            <person name="Shea T."/>
            <person name="Young S.K."/>
            <person name="Zeng Q."/>
            <person name="Koehrsen M."/>
            <person name="Haas B."/>
            <person name="Borodovsky M."/>
            <person name="Guigo R."/>
            <person name="Alvarado L."/>
            <person name="Berlin A."/>
            <person name="Bochicchio J."/>
            <person name="Borenstein D."/>
            <person name="Chapman S."/>
            <person name="Chen Z."/>
            <person name="Freedman E."/>
            <person name="Gellesch M."/>
            <person name="Goldberg J."/>
            <person name="Griggs A."/>
            <person name="Gujja S."/>
            <person name="Heilman E."/>
            <person name="Heiman D."/>
            <person name="Hepburn T."/>
            <person name="Howarth C."/>
            <person name="Jen D."/>
            <person name="Larson L."/>
            <person name="Mehta T."/>
            <person name="Park D."/>
            <person name="Pearson M."/>
            <person name="Roberts A."/>
            <person name="Saif S."/>
            <person name="Shenoy N."/>
            <person name="Sisk P."/>
            <person name="Stolte C."/>
            <person name="Sykes S."/>
            <person name="Thomson T."/>
            <person name="Walk T."/>
            <person name="White J."/>
            <person name="Yandava C."/>
            <person name="Burger G."/>
            <person name="Gray M.W."/>
            <person name="Holland P.W.H."/>
            <person name="King N."/>
            <person name="Lang F.B.F."/>
            <person name="Roger A.J."/>
            <person name="Ruiz-Trillo I."/>
            <person name="Lander E."/>
            <person name="Nusbaum C."/>
        </authorList>
    </citation>
    <scope>NUCLEOTIDE SEQUENCE [LARGE SCALE GENOMIC DNA]</scope>
    <source>
        <strain evidence="5 6">ATCC 50062</strain>
    </source>
</reference>
<protein>
    <submittedName>
        <fullName evidence="5">Ribosomal protein L13</fullName>
    </submittedName>
</protein>
<dbReference type="GO" id="GO:0003729">
    <property type="term" value="F:mRNA binding"/>
    <property type="evidence" value="ECO:0007669"/>
    <property type="project" value="TreeGrafter"/>
</dbReference>
<keyword evidence="3 4" id="KW-0687">Ribonucleoprotein</keyword>
<evidence type="ECO:0000256" key="4">
    <source>
        <dbReference type="RuleBase" id="RU003877"/>
    </source>
</evidence>
<dbReference type="GO" id="GO:0003735">
    <property type="term" value="F:structural constituent of ribosome"/>
    <property type="evidence" value="ECO:0007669"/>
    <property type="project" value="InterPro"/>
</dbReference>
<dbReference type="OMA" id="VEYHEKW"/>
<name>A0A0L0DCB9_THETB</name>
<dbReference type="GeneID" id="25565073"/>
<dbReference type="SUPFAM" id="SSF52161">
    <property type="entry name" value="Ribosomal protein L13"/>
    <property type="match status" value="1"/>
</dbReference>
<dbReference type="STRING" id="461836.A0A0L0DCB9"/>
<keyword evidence="6" id="KW-1185">Reference proteome</keyword>
<dbReference type="Gene3D" id="3.90.1180.10">
    <property type="entry name" value="Ribosomal protein L13"/>
    <property type="match status" value="1"/>
</dbReference>
<dbReference type="EMBL" id="GL349459">
    <property type="protein sequence ID" value="KNC49982.1"/>
    <property type="molecule type" value="Genomic_DNA"/>
</dbReference>
<dbReference type="InterPro" id="IPR005823">
    <property type="entry name" value="Ribosomal_uL13_bac-type"/>
</dbReference>
<dbReference type="GO" id="GO:0017148">
    <property type="term" value="P:negative regulation of translation"/>
    <property type="evidence" value="ECO:0007669"/>
    <property type="project" value="TreeGrafter"/>
</dbReference>